<accession>A0A7S1D974</accession>
<dbReference type="AlphaFoldDB" id="A0A7S1D974"/>
<sequence>VIKKEIHQLLCKPRQQLVEVRQSRLKGAGHGVFAASTVLEGSFLCLYPGIYTPPLPSHVMMIDDGSKYMANITAPSGGAIEENAYILNLQEVGGYLDGRAHVAGNINGQAWEEEEVPPTAVCGHLINHSVKEANVQVWSFRWSDVLDRQNQKELPNELRCDGSPWYFDGRSEEVVWFTKATQIPTLLSGAVLYATRTVFQEEELYLNYGLDAPYPVWAQGWYEGAS</sequence>
<proteinExistence type="predicted"/>
<dbReference type="Gene3D" id="2.170.270.10">
    <property type="entry name" value="SET domain"/>
    <property type="match status" value="1"/>
</dbReference>
<evidence type="ECO:0008006" key="2">
    <source>
        <dbReference type="Google" id="ProtNLM"/>
    </source>
</evidence>
<protein>
    <recommendedName>
        <fullName evidence="2">SET domain-containing protein</fullName>
    </recommendedName>
</protein>
<evidence type="ECO:0000313" key="1">
    <source>
        <dbReference type="EMBL" id="CAD8942069.1"/>
    </source>
</evidence>
<organism evidence="1">
    <name type="scientific">Cyclophora tenuis</name>
    <name type="common">Marine diatom</name>
    <dbReference type="NCBI Taxonomy" id="216820"/>
    <lineage>
        <taxon>Eukaryota</taxon>
        <taxon>Sar</taxon>
        <taxon>Stramenopiles</taxon>
        <taxon>Ochrophyta</taxon>
        <taxon>Bacillariophyta</taxon>
        <taxon>Fragilariophyceae</taxon>
        <taxon>Fragilariophycidae</taxon>
        <taxon>Cyclophorales</taxon>
        <taxon>Cyclophoraceae</taxon>
        <taxon>Cyclophora</taxon>
    </lineage>
</organism>
<feature type="non-terminal residue" evidence="1">
    <location>
        <position position="1"/>
    </location>
</feature>
<dbReference type="SUPFAM" id="SSF82199">
    <property type="entry name" value="SET domain"/>
    <property type="match status" value="1"/>
</dbReference>
<gene>
    <name evidence="1" type="ORF">CTEN0397_LOCUS13135</name>
</gene>
<dbReference type="EMBL" id="HBFW01020422">
    <property type="protein sequence ID" value="CAD8942069.1"/>
    <property type="molecule type" value="Transcribed_RNA"/>
</dbReference>
<name>A0A7S1D974_CYCTE</name>
<reference evidence="1" key="1">
    <citation type="submission" date="2021-01" db="EMBL/GenBank/DDBJ databases">
        <authorList>
            <person name="Corre E."/>
            <person name="Pelletier E."/>
            <person name="Niang G."/>
            <person name="Scheremetjew M."/>
            <person name="Finn R."/>
            <person name="Kale V."/>
            <person name="Holt S."/>
            <person name="Cochrane G."/>
            <person name="Meng A."/>
            <person name="Brown T."/>
            <person name="Cohen L."/>
        </authorList>
    </citation>
    <scope>NUCLEOTIDE SEQUENCE</scope>
    <source>
        <strain evidence="1">ECT3854</strain>
    </source>
</reference>
<dbReference type="InterPro" id="IPR046341">
    <property type="entry name" value="SET_dom_sf"/>
</dbReference>